<reference evidence="1 2" key="1">
    <citation type="submission" date="2020-04" db="EMBL/GenBank/DDBJ databases">
        <authorList>
            <person name="Basu S."/>
            <person name="Maruthanayagam V."/>
            <person name="Chakraborty S."/>
            <person name="Pramanik A."/>
            <person name="Mukherjee J."/>
            <person name="Brink B."/>
        </authorList>
    </citation>
    <scope>NUCLEOTIDE SEQUENCE [LARGE SCALE GENOMIC DNA]</scope>
    <source>
        <strain evidence="1 2">AP17</strain>
    </source>
</reference>
<dbReference type="Proteomes" id="UP000500857">
    <property type="component" value="Chromosome"/>
</dbReference>
<sequence length="54" mass="5983">MNASSRCSLYLGSTVPSPGGIVRKGRGLWEWHSAFEIHSRADRQSRARNTPQIG</sequence>
<evidence type="ECO:0000313" key="2">
    <source>
        <dbReference type="Proteomes" id="UP000500857"/>
    </source>
</evidence>
<organism evidence="1 2">
    <name type="scientific">Oxynema aestuarii AP17</name>
    <dbReference type="NCBI Taxonomy" id="2064643"/>
    <lineage>
        <taxon>Bacteria</taxon>
        <taxon>Bacillati</taxon>
        <taxon>Cyanobacteriota</taxon>
        <taxon>Cyanophyceae</taxon>
        <taxon>Oscillatoriophycideae</taxon>
        <taxon>Oscillatoriales</taxon>
        <taxon>Oscillatoriaceae</taxon>
        <taxon>Oxynema</taxon>
        <taxon>Oxynema aestuarii</taxon>
    </lineage>
</organism>
<proteinExistence type="predicted"/>
<keyword evidence="2" id="KW-1185">Reference proteome</keyword>
<dbReference type="AlphaFoldDB" id="A0A6H1U3I9"/>
<dbReference type="EMBL" id="CP051167">
    <property type="protein sequence ID" value="QIZ73404.1"/>
    <property type="molecule type" value="Genomic_DNA"/>
</dbReference>
<gene>
    <name evidence="1" type="ORF">HCG48_24690</name>
</gene>
<accession>A0A6H1U3I9</accession>
<dbReference type="KEGG" id="oxy:HCG48_24690"/>
<dbReference type="RefSeq" id="WP_168571550.1">
    <property type="nucleotide sequence ID" value="NZ_CP051167.1"/>
</dbReference>
<protein>
    <submittedName>
        <fullName evidence="1">Uncharacterized protein</fullName>
    </submittedName>
</protein>
<name>A0A6H1U3I9_9CYAN</name>
<evidence type="ECO:0000313" key="1">
    <source>
        <dbReference type="EMBL" id="QIZ73404.1"/>
    </source>
</evidence>